<dbReference type="EMBL" id="PETS01000108">
    <property type="protein sequence ID" value="PIV50698.1"/>
    <property type="molecule type" value="Genomic_DNA"/>
</dbReference>
<keyword evidence="3 4" id="KW-0378">Hydrolase</keyword>
<name>A0A2M7DLX8_9BACT</name>
<dbReference type="CDD" id="cd02883">
    <property type="entry name" value="NUDIX_Hydrolase"/>
    <property type="match status" value="1"/>
</dbReference>
<dbReference type="Gene3D" id="3.40.50.620">
    <property type="entry name" value="HUPs"/>
    <property type="match status" value="1"/>
</dbReference>
<dbReference type="SUPFAM" id="SSF52374">
    <property type="entry name" value="Nucleotidylyl transferase"/>
    <property type="match status" value="1"/>
</dbReference>
<dbReference type="Pfam" id="PF00293">
    <property type="entry name" value="NUDIX"/>
    <property type="match status" value="1"/>
</dbReference>
<dbReference type="NCBIfam" id="TIGR00125">
    <property type="entry name" value="cyt_tran_rel"/>
    <property type="match status" value="1"/>
</dbReference>
<dbReference type="InterPro" id="IPR020084">
    <property type="entry name" value="NUDIX_hydrolase_CS"/>
</dbReference>
<dbReference type="Proteomes" id="UP000228896">
    <property type="component" value="Unassembled WGS sequence"/>
</dbReference>
<dbReference type="PANTHER" id="PTHR43793:SF1">
    <property type="entry name" value="FAD SYNTHASE"/>
    <property type="match status" value="1"/>
</dbReference>
<dbReference type="GO" id="GO:0016779">
    <property type="term" value="F:nucleotidyltransferase activity"/>
    <property type="evidence" value="ECO:0007669"/>
    <property type="project" value="UniProtKB-KW"/>
</dbReference>
<dbReference type="PROSITE" id="PS51462">
    <property type="entry name" value="NUDIX"/>
    <property type="match status" value="1"/>
</dbReference>
<dbReference type="PANTHER" id="PTHR43793">
    <property type="entry name" value="FAD SYNTHASE"/>
    <property type="match status" value="1"/>
</dbReference>
<keyword evidence="2" id="KW-0548">Nucleotidyltransferase</keyword>
<dbReference type="InterPro" id="IPR050385">
    <property type="entry name" value="Archaeal_FAD_synthase"/>
</dbReference>
<comment type="similarity">
    <text evidence="4">Belongs to the Nudix hydrolase family.</text>
</comment>
<evidence type="ECO:0000259" key="5">
    <source>
        <dbReference type="PROSITE" id="PS51462"/>
    </source>
</evidence>
<evidence type="ECO:0000256" key="2">
    <source>
        <dbReference type="ARBA" id="ARBA00022695"/>
    </source>
</evidence>
<protein>
    <recommendedName>
        <fullName evidence="5">Nudix hydrolase domain-containing protein</fullName>
    </recommendedName>
</protein>
<accession>A0A2M7DLX8</accession>
<keyword evidence="1" id="KW-0808">Transferase</keyword>
<comment type="caution">
    <text evidence="6">The sequence shown here is derived from an EMBL/GenBank/DDBJ whole genome shotgun (WGS) entry which is preliminary data.</text>
</comment>
<evidence type="ECO:0000313" key="7">
    <source>
        <dbReference type="Proteomes" id="UP000228896"/>
    </source>
</evidence>
<dbReference type="PRINTS" id="PR00502">
    <property type="entry name" value="NUDIXFAMILY"/>
</dbReference>
<evidence type="ECO:0000256" key="1">
    <source>
        <dbReference type="ARBA" id="ARBA00022679"/>
    </source>
</evidence>
<dbReference type="InterPro" id="IPR004821">
    <property type="entry name" value="Cyt_trans-like"/>
</dbReference>
<dbReference type="InterPro" id="IPR000086">
    <property type="entry name" value="NUDIX_hydrolase_dom"/>
</dbReference>
<gene>
    <name evidence="6" type="ORF">COS18_04285</name>
</gene>
<dbReference type="GO" id="GO:0016787">
    <property type="term" value="F:hydrolase activity"/>
    <property type="evidence" value="ECO:0007669"/>
    <property type="project" value="UniProtKB-KW"/>
</dbReference>
<dbReference type="PROSITE" id="PS00893">
    <property type="entry name" value="NUDIX_BOX"/>
    <property type="match status" value="1"/>
</dbReference>
<dbReference type="InterPro" id="IPR014729">
    <property type="entry name" value="Rossmann-like_a/b/a_fold"/>
</dbReference>
<feature type="domain" description="Nudix hydrolase" evidence="5">
    <location>
        <begin position="142"/>
        <end position="272"/>
    </location>
</feature>
<organism evidence="6 7">
    <name type="scientific">Candidatus Falkowbacteria bacterium CG02_land_8_20_14_3_00_36_14</name>
    <dbReference type="NCBI Taxonomy" id="1974560"/>
    <lineage>
        <taxon>Bacteria</taxon>
        <taxon>Candidatus Falkowiibacteriota</taxon>
    </lineage>
</organism>
<reference evidence="7" key="1">
    <citation type="submission" date="2017-09" db="EMBL/GenBank/DDBJ databases">
        <title>Depth-based differentiation of microbial function through sediment-hosted aquifers and enrichment of novel symbionts in the deep terrestrial subsurface.</title>
        <authorList>
            <person name="Probst A.J."/>
            <person name="Ladd B."/>
            <person name="Jarett J.K."/>
            <person name="Geller-Mcgrath D.E."/>
            <person name="Sieber C.M.K."/>
            <person name="Emerson J.B."/>
            <person name="Anantharaman K."/>
            <person name="Thomas B.C."/>
            <person name="Malmstrom R."/>
            <person name="Stieglmeier M."/>
            <person name="Klingl A."/>
            <person name="Woyke T."/>
            <person name="Ryan C.M."/>
            <person name="Banfield J.F."/>
        </authorList>
    </citation>
    <scope>NUCLEOTIDE SEQUENCE [LARGE SCALE GENOMIC DNA]</scope>
</reference>
<dbReference type="Pfam" id="PF01467">
    <property type="entry name" value="CTP_transf_like"/>
    <property type="match status" value="1"/>
</dbReference>
<dbReference type="InterPro" id="IPR015797">
    <property type="entry name" value="NUDIX_hydrolase-like_dom_sf"/>
</dbReference>
<evidence type="ECO:0000256" key="3">
    <source>
        <dbReference type="ARBA" id="ARBA00022801"/>
    </source>
</evidence>
<sequence length="272" mass="32303">MKRVLVFGTFDILHAGHKNFFKQAKFYGDYLIAIIARDKTVLKVKGKIPKNNEFKRATIVAECGLVDKVILGQVRNKYKIINILKPNIICLGYDQNIFTDDLKLKLNEYELNKLKIIRLKPYKPEIYKSSKIKYQDKNKFKIYHKSVGAIIADKDRILMIDRKIYPFSWALPAGHINEGEAPEKALFREVKEETNLDVKDYKLLFHEFIEWNKCSRRVKGHDWYVYKIKSWEGKAELNDKEEKSISWVKIKNTKNLKLKPVWEYWFKKLKIL</sequence>
<dbReference type="SUPFAM" id="SSF55811">
    <property type="entry name" value="Nudix"/>
    <property type="match status" value="1"/>
</dbReference>
<dbReference type="AlphaFoldDB" id="A0A2M7DLX8"/>
<dbReference type="Gene3D" id="3.90.79.10">
    <property type="entry name" value="Nucleoside Triphosphate Pyrophosphohydrolase"/>
    <property type="match status" value="1"/>
</dbReference>
<dbReference type="InterPro" id="IPR020476">
    <property type="entry name" value="Nudix_hydrolase"/>
</dbReference>
<evidence type="ECO:0000313" key="6">
    <source>
        <dbReference type="EMBL" id="PIV50698.1"/>
    </source>
</evidence>
<evidence type="ECO:0000256" key="4">
    <source>
        <dbReference type="RuleBase" id="RU003476"/>
    </source>
</evidence>
<proteinExistence type="inferred from homology"/>